<name>A0A5M9JWB6_MONFR</name>
<dbReference type="AlphaFoldDB" id="A0A5M9JWB6"/>
<organism evidence="2 3">
    <name type="scientific">Monilinia fructicola</name>
    <name type="common">Brown rot fungus</name>
    <name type="synonym">Ciboria fructicola</name>
    <dbReference type="NCBI Taxonomy" id="38448"/>
    <lineage>
        <taxon>Eukaryota</taxon>
        <taxon>Fungi</taxon>
        <taxon>Dikarya</taxon>
        <taxon>Ascomycota</taxon>
        <taxon>Pezizomycotina</taxon>
        <taxon>Leotiomycetes</taxon>
        <taxon>Helotiales</taxon>
        <taxon>Sclerotiniaceae</taxon>
        <taxon>Monilinia</taxon>
    </lineage>
</organism>
<comment type="caution">
    <text evidence="2">The sequence shown here is derived from an EMBL/GenBank/DDBJ whole genome shotgun (WGS) entry which is preliminary data.</text>
</comment>
<reference evidence="2 3" key="1">
    <citation type="submission" date="2019-06" db="EMBL/GenBank/DDBJ databases">
        <title>Genome Sequence of the Brown Rot Fungal Pathogen Monilinia fructicola.</title>
        <authorList>
            <person name="De Miccolis Angelini R.M."/>
            <person name="Landi L."/>
            <person name="Abate D."/>
            <person name="Pollastro S."/>
            <person name="Romanazzi G."/>
            <person name="Faretra F."/>
        </authorList>
    </citation>
    <scope>NUCLEOTIDE SEQUENCE [LARGE SCALE GENOMIC DNA]</scope>
    <source>
        <strain evidence="2 3">Mfrc123</strain>
    </source>
</reference>
<keyword evidence="3" id="KW-1185">Reference proteome</keyword>
<feature type="compositionally biased region" description="Basic and acidic residues" evidence="1">
    <location>
        <begin position="105"/>
        <end position="115"/>
    </location>
</feature>
<feature type="region of interest" description="Disordered" evidence="1">
    <location>
        <begin position="105"/>
        <end position="148"/>
    </location>
</feature>
<proteinExistence type="predicted"/>
<dbReference type="VEuPathDB" id="FungiDB:MFRU_018g01020"/>
<evidence type="ECO:0000313" key="3">
    <source>
        <dbReference type="Proteomes" id="UP000322873"/>
    </source>
</evidence>
<dbReference type="EMBL" id="VICG01000005">
    <property type="protein sequence ID" value="KAA8572082.1"/>
    <property type="molecule type" value="Genomic_DNA"/>
</dbReference>
<evidence type="ECO:0000256" key="1">
    <source>
        <dbReference type="SAM" id="MobiDB-lite"/>
    </source>
</evidence>
<accession>A0A5M9JWB6</accession>
<dbReference type="Proteomes" id="UP000322873">
    <property type="component" value="Unassembled WGS sequence"/>
</dbReference>
<sequence>MKELQRLQAEGYLKEFEKLSMLADACQTARDGLGPLESEGAEAQREFEGQMWELRQAEDETFRMFASEFEETDEEASVISDSSSAHDILEIFTPVIGNSDRLRDQQNKAARHELTSIKSTQSGPERTRDISDNFIPRSKQSKEGSNVHNLGMLYSQNETHRQSIELIRFEHSVVSSSSIPGYNKEVLPSKNDIEEERHSSLLRHQDSLLLGVQCKEPVAHQNAHYEPTFGSDSGAAVLDRDGNYDFTSALTKQHSSTESFPGLLTQFSTQRDRINKWLLHTMLISKSEANLIWLQLQQEPETSPSPWAELIVAYFEFDHNIKVTNSKTTENLDSREVKKRGATEINDAFKMPLSRDQEHQELPIHRDQKKTGSFYEAYSSEKDPEDIIRPHTIGTSIANISENPSFEAPLTIFSKESSNMRIHSSLGEEASYTLGANGNGKMNFRGYRKSNNESSGKKPDKTIPAYDVQLHHERKVGEI</sequence>
<evidence type="ECO:0000313" key="2">
    <source>
        <dbReference type="EMBL" id="KAA8572082.1"/>
    </source>
</evidence>
<protein>
    <submittedName>
        <fullName evidence="2">Uncharacterized protein</fullName>
    </submittedName>
</protein>
<gene>
    <name evidence="2" type="ORF">EYC84_002007</name>
</gene>